<feature type="transmembrane region" description="Helical" evidence="7">
    <location>
        <begin position="106"/>
        <end position="128"/>
    </location>
</feature>
<dbReference type="InterPro" id="IPR014047">
    <property type="entry name" value="Chr_Tranpt_l_chain"/>
</dbReference>
<evidence type="ECO:0000256" key="5">
    <source>
        <dbReference type="ARBA" id="ARBA00022989"/>
    </source>
</evidence>
<dbReference type="Proteomes" id="UP000244932">
    <property type="component" value="Unassembled WGS sequence"/>
</dbReference>
<comment type="subcellular location">
    <subcellularLocation>
        <location evidence="1">Cell membrane</location>
        <topology evidence="1">Multi-pass membrane protein</topology>
    </subcellularLocation>
</comment>
<gene>
    <name evidence="8" type="primary">srpC</name>
    <name evidence="8" type="ORF">POI8812_01398</name>
</gene>
<evidence type="ECO:0000256" key="4">
    <source>
        <dbReference type="ARBA" id="ARBA00022692"/>
    </source>
</evidence>
<feature type="transmembrane region" description="Helical" evidence="7">
    <location>
        <begin position="140"/>
        <end position="173"/>
    </location>
</feature>
<keyword evidence="3" id="KW-1003">Cell membrane</keyword>
<dbReference type="PANTHER" id="PTHR33567">
    <property type="entry name" value="CHROMATE ION TRANSPORTER (EUROFUNG)"/>
    <property type="match status" value="1"/>
</dbReference>
<organism evidence="8 9">
    <name type="scientific">Pontivivens insulae</name>
    <dbReference type="NCBI Taxonomy" id="1639689"/>
    <lineage>
        <taxon>Bacteria</taxon>
        <taxon>Pseudomonadati</taxon>
        <taxon>Pseudomonadota</taxon>
        <taxon>Alphaproteobacteria</taxon>
        <taxon>Rhodobacterales</taxon>
        <taxon>Paracoccaceae</taxon>
        <taxon>Pontivivens</taxon>
    </lineage>
</organism>
<dbReference type="PIRSF" id="PIRSF004810">
    <property type="entry name" value="ChrA"/>
    <property type="match status" value="1"/>
</dbReference>
<keyword evidence="9" id="KW-1185">Reference proteome</keyword>
<feature type="transmembrane region" description="Helical" evidence="7">
    <location>
        <begin position="291"/>
        <end position="316"/>
    </location>
</feature>
<evidence type="ECO:0000313" key="9">
    <source>
        <dbReference type="Proteomes" id="UP000244932"/>
    </source>
</evidence>
<keyword evidence="5 7" id="KW-1133">Transmembrane helix</keyword>
<evidence type="ECO:0000256" key="7">
    <source>
        <dbReference type="SAM" id="Phobius"/>
    </source>
</evidence>
<dbReference type="InterPro" id="IPR003370">
    <property type="entry name" value="Chromate_transpt"/>
</dbReference>
<dbReference type="EMBL" id="OMKW01000002">
    <property type="protein sequence ID" value="SPF29092.1"/>
    <property type="molecule type" value="Genomic_DNA"/>
</dbReference>
<feature type="transmembrane region" description="Helical" evidence="7">
    <location>
        <begin position="224"/>
        <end position="243"/>
    </location>
</feature>
<feature type="transmembrane region" description="Helical" evidence="7">
    <location>
        <begin position="193"/>
        <end position="212"/>
    </location>
</feature>
<dbReference type="NCBIfam" id="TIGR00937">
    <property type="entry name" value="2A51"/>
    <property type="match status" value="1"/>
</dbReference>
<sequence>MTSLRALLPVYLKIGLLSFGGPAGQIALMQQEIVAQRQLMEDATFQRGLNVAMLLPGPEAQQLATWLGWRLHGLAGGLAAGLAFILPGTALMIALAALAATRGDEGIVAAIFYGIQPAVLVIVGRAVIALGQRALNGVRPLLIALLAFIALTVLGLPFPLVVAGAALAGFMLPSVPAPDLPPQPMRWGGTLKIIAGFTVLVLAVFLVVRWLFGPEPFDEVAELFLSAAFVSFGGAYALLPYVADRAVETYGWLSPEQMLNGLAIAEATPGPLILVNVYAGYFAGAGGGASVATALLACFYTFAPSFMLILAAAPHVEAMQRQRWIRQALAGVSAAVVGVVLNLALYLGVAALLPGGEIAWLKVGLLGLFAIWSWWRAPGVLPLIVTGMGTGIGLWGLGLI</sequence>
<reference evidence="8 9" key="1">
    <citation type="submission" date="2018-03" db="EMBL/GenBank/DDBJ databases">
        <authorList>
            <person name="Keele B.F."/>
        </authorList>
    </citation>
    <scope>NUCLEOTIDE SEQUENCE [LARGE SCALE GENOMIC DNA]</scope>
    <source>
        <strain evidence="8 9">CeCT 8812</strain>
    </source>
</reference>
<dbReference type="GO" id="GO:0015109">
    <property type="term" value="F:chromate transmembrane transporter activity"/>
    <property type="evidence" value="ECO:0007669"/>
    <property type="project" value="InterPro"/>
</dbReference>
<keyword evidence="4 7" id="KW-0812">Transmembrane</keyword>
<accession>A0A2R8AA35</accession>
<dbReference type="AlphaFoldDB" id="A0A2R8AA35"/>
<evidence type="ECO:0000256" key="1">
    <source>
        <dbReference type="ARBA" id="ARBA00004651"/>
    </source>
</evidence>
<name>A0A2R8AA35_9RHOB</name>
<comment type="similarity">
    <text evidence="2">Belongs to the chromate ion transporter (CHR) (TC 2.A.51) family.</text>
</comment>
<dbReference type="PANTHER" id="PTHR33567:SF3">
    <property type="entry name" value="CHROMATE ION TRANSPORTER (EUROFUNG)"/>
    <property type="match status" value="1"/>
</dbReference>
<feature type="transmembrane region" description="Helical" evidence="7">
    <location>
        <begin position="78"/>
        <end position="100"/>
    </location>
</feature>
<proteinExistence type="inferred from homology"/>
<evidence type="ECO:0000256" key="6">
    <source>
        <dbReference type="ARBA" id="ARBA00023136"/>
    </source>
</evidence>
<keyword evidence="6 7" id="KW-0472">Membrane</keyword>
<evidence type="ECO:0000256" key="3">
    <source>
        <dbReference type="ARBA" id="ARBA00022475"/>
    </source>
</evidence>
<dbReference type="OrthoDB" id="8969999at2"/>
<protein>
    <submittedName>
        <fullName evidence="8">Putative chromate transport protein</fullName>
    </submittedName>
</protein>
<evidence type="ECO:0000313" key="8">
    <source>
        <dbReference type="EMBL" id="SPF29092.1"/>
    </source>
</evidence>
<evidence type="ECO:0000256" key="2">
    <source>
        <dbReference type="ARBA" id="ARBA00005262"/>
    </source>
</evidence>
<feature type="transmembrane region" description="Helical" evidence="7">
    <location>
        <begin position="358"/>
        <end position="375"/>
    </location>
</feature>
<dbReference type="Pfam" id="PF02417">
    <property type="entry name" value="Chromate_transp"/>
    <property type="match status" value="2"/>
</dbReference>
<feature type="transmembrane region" description="Helical" evidence="7">
    <location>
        <begin position="380"/>
        <end position="398"/>
    </location>
</feature>
<feature type="transmembrane region" description="Helical" evidence="7">
    <location>
        <begin position="328"/>
        <end position="352"/>
    </location>
</feature>
<dbReference type="GO" id="GO:0005886">
    <property type="term" value="C:plasma membrane"/>
    <property type="evidence" value="ECO:0007669"/>
    <property type="project" value="UniProtKB-SubCell"/>
</dbReference>
<dbReference type="RefSeq" id="WP_108781819.1">
    <property type="nucleotide sequence ID" value="NZ_OMKW01000002.1"/>
</dbReference>